<accession>A0A0A8YY71</accession>
<organism evidence="1">
    <name type="scientific">Arundo donax</name>
    <name type="common">Giant reed</name>
    <name type="synonym">Donax arundinaceus</name>
    <dbReference type="NCBI Taxonomy" id="35708"/>
    <lineage>
        <taxon>Eukaryota</taxon>
        <taxon>Viridiplantae</taxon>
        <taxon>Streptophyta</taxon>
        <taxon>Embryophyta</taxon>
        <taxon>Tracheophyta</taxon>
        <taxon>Spermatophyta</taxon>
        <taxon>Magnoliopsida</taxon>
        <taxon>Liliopsida</taxon>
        <taxon>Poales</taxon>
        <taxon>Poaceae</taxon>
        <taxon>PACMAD clade</taxon>
        <taxon>Arundinoideae</taxon>
        <taxon>Arundineae</taxon>
        <taxon>Arundo</taxon>
    </lineage>
</organism>
<reference evidence="1" key="1">
    <citation type="submission" date="2014-09" db="EMBL/GenBank/DDBJ databases">
        <authorList>
            <person name="Magalhaes I.L.F."/>
            <person name="Oliveira U."/>
            <person name="Santos F.R."/>
            <person name="Vidigal T.H.D.A."/>
            <person name="Brescovit A.D."/>
            <person name="Santos A.J."/>
        </authorList>
    </citation>
    <scope>NUCLEOTIDE SEQUENCE</scope>
    <source>
        <tissue evidence="1">Shoot tissue taken approximately 20 cm above the soil surface</tissue>
    </source>
</reference>
<evidence type="ECO:0000313" key="1">
    <source>
        <dbReference type="EMBL" id="JAD31521.1"/>
    </source>
</evidence>
<sequence>MYWNNYSYQGKPSLYNKLSKDNCHYASIHTIYCHGQHMCL</sequence>
<proteinExistence type="predicted"/>
<dbReference type="AlphaFoldDB" id="A0A0A8YY71"/>
<reference evidence="1" key="2">
    <citation type="journal article" date="2015" name="Data Brief">
        <title>Shoot transcriptome of the giant reed, Arundo donax.</title>
        <authorList>
            <person name="Barrero R.A."/>
            <person name="Guerrero F.D."/>
            <person name="Moolhuijzen P."/>
            <person name="Goolsby J.A."/>
            <person name="Tidwell J."/>
            <person name="Bellgard S.E."/>
            <person name="Bellgard M.I."/>
        </authorList>
    </citation>
    <scope>NUCLEOTIDE SEQUENCE</scope>
    <source>
        <tissue evidence="1">Shoot tissue taken approximately 20 cm above the soil surface</tissue>
    </source>
</reference>
<protein>
    <submittedName>
        <fullName evidence="1">Uncharacterized protein</fullName>
    </submittedName>
</protein>
<name>A0A0A8YY71_ARUDO</name>
<dbReference type="EMBL" id="GBRH01266374">
    <property type="protein sequence ID" value="JAD31521.1"/>
    <property type="molecule type" value="Transcribed_RNA"/>
</dbReference>